<evidence type="ECO:0000256" key="8">
    <source>
        <dbReference type="SAM" id="MobiDB-lite"/>
    </source>
</evidence>
<feature type="compositionally biased region" description="Acidic residues" evidence="8">
    <location>
        <begin position="53"/>
        <end position="88"/>
    </location>
</feature>
<dbReference type="InterPro" id="IPR009619">
    <property type="entry name" value="CrgA"/>
</dbReference>
<proteinExistence type="inferred from homology"/>
<protein>
    <recommendedName>
        <fullName evidence="7">Cell division protein CrgA</fullName>
    </recommendedName>
</protein>
<evidence type="ECO:0000313" key="9">
    <source>
        <dbReference type="EMBL" id="UYM07408.1"/>
    </source>
</evidence>
<dbReference type="Pfam" id="PF06781">
    <property type="entry name" value="CrgA"/>
    <property type="match status" value="1"/>
</dbReference>
<keyword evidence="10" id="KW-1185">Reference proteome</keyword>
<organism evidence="9 10">
    <name type="scientific">Solicola gregarius</name>
    <dbReference type="NCBI Taxonomy" id="2908642"/>
    <lineage>
        <taxon>Bacteria</taxon>
        <taxon>Bacillati</taxon>
        <taxon>Actinomycetota</taxon>
        <taxon>Actinomycetes</taxon>
        <taxon>Propionibacteriales</taxon>
        <taxon>Nocardioidaceae</taxon>
        <taxon>Solicola</taxon>
    </lineage>
</organism>
<dbReference type="Proteomes" id="UP001164390">
    <property type="component" value="Chromosome"/>
</dbReference>
<keyword evidence="6 7" id="KW-0131">Cell cycle</keyword>
<comment type="function">
    <text evidence="7">Involved in cell division.</text>
</comment>
<reference evidence="9" key="1">
    <citation type="submission" date="2022-01" db="EMBL/GenBank/DDBJ databases">
        <title>Nocardioidaceae gen. sp. A5X3R13.</title>
        <authorList>
            <person name="Lopez Marin M.A."/>
            <person name="Uhlik O."/>
        </authorList>
    </citation>
    <scope>NUCLEOTIDE SEQUENCE</scope>
    <source>
        <strain evidence="9">A5X3R13</strain>
    </source>
</reference>
<evidence type="ECO:0000256" key="1">
    <source>
        <dbReference type="ARBA" id="ARBA00022475"/>
    </source>
</evidence>
<evidence type="ECO:0000256" key="3">
    <source>
        <dbReference type="ARBA" id="ARBA00022692"/>
    </source>
</evidence>
<accession>A0AA46YPA1</accession>
<keyword evidence="4 7" id="KW-1133">Transmembrane helix</keyword>
<feature type="compositionally biased region" description="Acidic residues" evidence="8">
    <location>
        <begin position="19"/>
        <end position="46"/>
    </location>
</feature>
<evidence type="ECO:0000256" key="2">
    <source>
        <dbReference type="ARBA" id="ARBA00022618"/>
    </source>
</evidence>
<comment type="similarity">
    <text evidence="7">Belongs to the CrgA family.</text>
</comment>
<feature type="transmembrane region" description="Helical" evidence="7">
    <location>
        <begin position="171"/>
        <end position="188"/>
    </location>
</feature>
<dbReference type="GO" id="GO:0005886">
    <property type="term" value="C:plasma membrane"/>
    <property type="evidence" value="ECO:0007669"/>
    <property type="project" value="UniProtKB-SubCell"/>
</dbReference>
<comment type="subcellular location">
    <subcellularLocation>
        <location evidence="7">Cell membrane</location>
        <topology evidence="7">Multi-pass membrane protein</topology>
    </subcellularLocation>
</comment>
<keyword evidence="2 7" id="KW-0132">Cell division</keyword>
<evidence type="ECO:0000313" key="10">
    <source>
        <dbReference type="Proteomes" id="UP001164390"/>
    </source>
</evidence>
<dbReference type="EMBL" id="CP094970">
    <property type="protein sequence ID" value="UYM07408.1"/>
    <property type="molecule type" value="Genomic_DNA"/>
</dbReference>
<name>A0AA46YPA1_9ACTN</name>
<gene>
    <name evidence="7" type="primary">crgA</name>
    <name evidence="9" type="ORF">L0C25_10165</name>
</gene>
<dbReference type="AlphaFoldDB" id="A0AA46YPA1"/>
<evidence type="ECO:0000256" key="4">
    <source>
        <dbReference type="ARBA" id="ARBA00022989"/>
    </source>
</evidence>
<keyword evidence="5 7" id="KW-0472">Membrane</keyword>
<keyword evidence="1 7" id="KW-1003">Cell membrane</keyword>
<sequence length="191" mass="20623">MTDPKNHDDERDETASSGEPEDIDVDAADTEASDAADDAVEDDAPDEAPAAEGELDGPAEDDVDLDDEPTDADLDDEPTDADEEDDESDDRRRDKPVPTGKASRSGNPARAAEGEAKTRSTRPVKPQKIGNRWAAPAMLACAAIGLLWIVLYYVFANRDNPIPLMSDLGDWNLVVGMAFIVAAFGFSMKWE</sequence>
<dbReference type="HAMAP" id="MF_00631">
    <property type="entry name" value="CrgA"/>
    <property type="match status" value="1"/>
</dbReference>
<dbReference type="RefSeq" id="WP_271636382.1">
    <property type="nucleotide sequence ID" value="NZ_CP094970.1"/>
</dbReference>
<evidence type="ECO:0000256" key="7">
    <source>
        <dbReference type="HAMAP-Rule" id="MF_00631"/>
    </source>
</evidence>
<feature type="region of interest" description="Disordered" evidence="8">
    <location>
        <begin position="1"/>
        <end position="127"/>
    </location>
</feature>
<evidence type="ECO:0000256" key="5">
    <source>
        <dbReference type="ARBA" id="ARBA00023136"/>
    </source>
</evidence>
<feature type="transmembrane region" description="Helical" evidence="7">
    <location>
        <begin position="133"/>
        <end position="155"/>
    </location>
</feature>
<keyword evidence="3 7" id="KW-0812">Transmembrane</keyword>
<evidence type="ECO:0000256" key="6">
    <source>
        <dbReference type="ARBA" id="ARBA00023306"/>
    </source>
</evidence>
<dbReference type="KEGG" id="sgrg:L0C25_10165"/>
<dbReference type="GO" id="GO:0051301">
    <property type="term" value="P:cell division"/>
    <property type="evidence" value="ECO:0007669"/>
    <property type="project" value="UniProtKB-UniRule"/>
</dbReference>